<proteinExistence type="predicted"/>
<dbReference type="EC" id="1.1.1.25" evidence="1"/>
<name>A0ACC6V015_9CREN</name>
<organism evidence="1 2">
    <name type="scientific">Thermoproteus sp. AZ2</name>
    <dbReference type="NCBI Taxonomy" id="1609232"/>
    <lineage>
        <taxon>Archaea</taxon>
        <taxon>Thermoproteota</taxon>
        <taxon>Thermoprotei</taxon>
        <taxon>Thermoproteales</taxon>
        <taxon>Thermoproteaceae</taxon>
        <taxon>Thermoproteus</taxon>
    </lineage>
</organism>
<sequence length="264" mass="28060">MRLFAVIGWGIRNKSASPAMHNASFKRLGVDAAYIAVDVPKGSLQCFTDLARFNLAGFNVTIPHKEEITTFLDGVTADARAVGAVNTVKVERNLLVGYNTDYLAVYRLAGRYMAGSSVLILGAGGAARAAAFAAIKAEASEIVIANRTLERAEALAKEFAEKFGVRARAVGLGGAPRADVVINATPIYDKVLADLSDAKAYVEYVYNPPETAMLAKAKELGLAVIDGVDILVEQGAAAEEIWLGVGPDRGVMREAVLEFLRGSR</sequence>
<comment type="caution">
    <text evidence="1">The sequence shown here is derived from an EMBL/GenBank/DDBJ whole genome shotgun (WGS) entry which is preliminary data.</text>
</comment>
<evidence type="ECO:0000313" key="1">
    <source>
        <dbReference type="EMBL" id="MFB6490308.1"/>
    </source>
</evidence>
<keyword evidence="1" id="KW-0560">Oxidoreductase</keyword>
<evidence type="ECO:0000313" key="2">
    <source>
        <dbReference type="Proteomes" id="UP000033636"/>
    </source>
</evidence>
<dbReference type="EMBL" id="JZWT02000007">
    <property type="protein sequence ID" value="MFB6490308.1"/>
    <property type="molecule type" value="Genomic_DNA"/>
</dbReference>
<protein>
    <submittedName>
        <fullName evidence="1">Shikimate dehydrogenase</fullName>
        <ecNumber evidence="1">1.1.1.25</ecNumber>
    </submittedName>
</protein>
<reference evidence="1" key="1">
    <citation type="submission" date="2024-07" db="EMBL/GenBank/DDBJ databases">
        <title>Metagenome and Metagenome-Assembled Genomes of Archaea from a hot spring from the geothermal field of Los Azufres, Mexico.</title>
        <authorList>
            <person name="Marin-Paredes R."/>
            <person name="Martinez-Romero E."/>
            <person name="Servin-Garciduenas L.E."/>
        </authorList>
    </citation>
    <scope>NUCLEOTIDE SEQUENCE</scope>
</reference>
<dbReference type="Proteomes" id="UP000033636">
    <property type="component" value="Unassembled WGS sequence"/>
</dbReference>
<gene>
    <name evidence="1" type="primary">aroE</name>
    <name evidence="1" type="ORF">TU35_003515</name>
</gene>
<accession>A0ACC6V015</accession>